<evidence type="ECO:0000313" key="2">
    <source>
        <dbReference type="EMBL" id="MCD7448666.1"/>
    </source>
</evidence>
<feature type="compositionally biased region" description="Polar residues" evidence="1">
    <location>
        <begin position="8"/>
        <end position="18"/>
    </location>
</feature>
<protein>
    <submittedName>
        <fullName evidence="2">Uncharacterized protein</fullName>
    </submittedName>
</protein>
<sequence>MLVKRSRQANSQQRNSTIECEGGYEELEWPDLAKTQRKSQSSSLSGSLEKRSSKEISLAASSQQHTNETVSNSHEANRTVVNPDPNVNMEGGHGQGAKVEVEYDDTRIPPDLN</sequence>
<proteinExistence type="predicted"/>
<keyword evidence="3" id="KW-1185">Reference proteome</keyword>
<reference evidence="2 3" key="1">
    <citation type="journal article" date="2021" name="BMC Genomics">
        <title>Datura genome reveals duplications of psychoactive alkaloid biosynthetic genes and high mutation rate following tissue culture.</title>
        <authorList>
            <person name="Rajewski A."/>
            <person name="Carter-House D."/>
            <person name="Stajich J."/>
            <person name="Litt A."/>
        </authorList>
    </citation>
    <scope>NUCLEOTIDE SEQUENCE [LARGE SCALE GENOMIC DNA]</scope>
    <source>
        <strain evidence="2">AR-01</strain>
    </source>
</reference>
<accession>A0ABS8RPC4</accession>
<name>A0ABS8RPC4_DATST</name>
<evidence type="ECO:0000256" key="1">
    <source>
        <dbReference type="SAM" id="MobiDB-lite"/>
    </source>
</evidence>
<gene>
    <name evidence="2" type="ORF">HAX54_045314</name>
</gene>
<comment type="caution">
    <text evidence="2">The sequence shown here is derived from an EMBL/GenBank/DDBJ whole genome shotgun (WGS) entry which is preliminary data.</text>
</comment>
<feature type="compositionally biased region" description="Low complexity" evidence="1">
    <location>
        <begin position="38"/>
        <end position="47"/>
    </location>
</feature>
<feature type="region of interest" description="Disordered" evidence="1">
    <location>
        <begin position="1"/>
        <end position="113"/>
    </location>
</feature>
<feature type="compositionally biased region" description="Polar residues" evidence="1">
    <location>
        <begin position="59"/>
        <end position="74"/>
    </location>
</feature>
<dbReference type="Proteomes" id="UP000823775">
    <property type="component" value="Unassembled WGS sequence"/>
</dbReference>
<feature type="compositionally biased region" description="Basic and acidic residues" evidence="1">
    <location>
        <begin position="99"/>
        <end position="113"/>
    </location>
</feature>
<evidence type="ECO:0000313" key="3">
    <source>
        <dbReference type="Proteomes" id="UP000823775"/>
    </source>
</evidence>
<organism evidence="2 3">
    <name type="scientific">Datura stramonium</name>
    <name type="common">Jimsonweed</name>
    <name type="synonym">Common thornapple</name>
    <dbReference type="NCBI Taxonomy" id="4076"/>
    <lineage>
        <taxon>Eukaryota</taxon>
        <taxon>Viridiplantae</taxon>
        <taxon>Streptophyta</taxon>
        <taxon>Embryophyta</taxon>
        <taxon>Tracheophyta</taxon>
        <taxon>Spermatophyta</taxon>
        <taxon>Magnoliopsida</taxon>
        <taxon>eudicotyledons</taxon>
        <taxon>Gunneridae</taxon>
        <taxon>Pentapetalae</taxon>
        <taxon>asterids</taxon>
        <taxon>lamiids</taxon>
        <taxon>Solanales</taxon>
        <taxon>Solanaceae</taxon>
        <taxon>Solanoideae</taxon>
        <taxon>Datureae</taxon>
        <taxon>Datura</taxon>
    </lineage>
</organism>
<dbReference type="EMBL" id="JACEIK010000070">
    <property type="protein sequence ID" value="MCD7448666.1"/>
    <property type="molecule type" value="Genomic_DNA"/>
</dbReference>